<evidence type="ECO:0000256" key="3">
    <source>
        <dbReference type="ARBA" id="ARBA00023163"/>
    </source>
</evidence>
<dbReference type="GO" id="GO:0006355">
    <property type="term" value="P:regulation of DNA-templated transcription"/>
    <property type="evidence" value="ECO:0007669"/>
    <property type="project" value="InterPro"/>
</dbReference>
<dbReference type="InterPro" id="IPR000792">
    <property type="entry name" value="Tscrpt_reg_LuxR_C"/>
</dbReference>
<evidence type="ECO:0000259" key="4">
    <source>
        <dbReference type="PROSITE" id="PS50043"/>
    </source>
</evidence>
<dbReference type="Gene3D" id="1.10.10.10">
    <property type="entry name" value="Winged helix-like DNA-binding domain superfamily/Winged helix DNA-binding domain"/>
    <property type="match status" value="1"/>
</dbReference>
<dbReference type="InterPro" id="IPR027417">
    <property type="entry name" value="P-loop_NTPase"/>
</dbReference>
<keyword evidence="3" id="KW-0804">Transcription</keyword>
<dbReference type="EMBL" id="LQPN01000063">
    <property type="protein sequence ID" value="ORW41551.1"/>
    <property type="molecule type" value="Genomic_DNA"/>
</dbReference>
<reference evidence="5 6" key="1">
    <citation type="journal article" date="2015" name="Emerg. Microbes Infect.">
        <title>Characterization of 17 strains belonging to the Mycobacterium simiae complex and description of Mycobacterium paraense sp. nov.</title>
        <authorList>
            <person name="Fusco da Costa A.R."/>
            <person name="Fedrizzi T."/>
            <person name="Lopes M.L."/>
            <person name="Pecorari M."/>
            <person name="Oliveira da Costa W.L."/>
            <person name="Giacobazzi E."/>
            <person name="da Costa Bahia J.R."/>
            <person name="De Sanctis V."/>
            <person name="Batista Lima K.V."/>
            <person name="Bertorelli R."/>
            <person name="Grottola A."/>
            <person name="Fabio A."/>
            <person name="Mariottini A."/>
            <person name="Ferretti P."/>
            <person name="Di Leva F."/>
            <person name="Fregni Serpini G."/>
            <person name="Tagliazucchi S."/>
            <person name="Rumpianesi F."/>
            <person name="Jousson O."/>
            <person name="Segata N."/>
            <person name="Tortoli E."/>
        </authorList>
    </citation>
    <scope>NUCLEOTIDE SEQUENCE [LARGE SCALE GENOMIC DNA]</scope>
    <source>
        <strain evidence="5 6">IEC33</strain>
    </source>
</reference>
<dbReference type="Gene3D" id="3.40.50.300">
    <property type="entry name" value="P-loop containing nucleotide triphosphate hydrolases"/>
    <property type="match status" value="1"/>
</dbReference>
<accession>A0A1X2A5W9</accession>
<dbReference type="PROSITE" id="PS00622">
    <property type="entry name" value="HTH_LUXR_1"/>
    <property type="match status" value="1"/>
</dbReference>
<dbReference type="OrthoDB" id="3197423at2"/>
<evidence type="ECO:0000256" key="1">
    <source>
        <dbReference type="ARBA" id="ARBA00023015"/>
    </source>
</evidence>
<dbReference type="RefSeq" id="WP_085245705.1">
    <property type="nucleotide sequence ID" value="NZ_LQPN01000063.1"/>
</dbReference>
<dbReference type="InterPro" id="IPR041664">
    <property type="entry name" value="AAA_16"/>
</dbReference>
<sequence>MRLQWPLVGRSEEMAAIDAAISASDASGIVVHGAAGVGKSRIAREALTAAESRGCECRVAVGTSSARAIPLGAFTAWAPSDVSDTVQLLRGVIASLTAAASDATVVVCVDDVHLLDDLSIFVVHQIVQRGVAKVLLTVRDGSPISPAVQEIWKGGRFERLDLQPLSLDETSRLLSATLAGPVDSDAAQRLWNLTRGNALYLRNIVEQEVADGRLVQQQGCWRWIGDPVLPPNLVELIESRIGDLPAAVNDVIDLLAVGEPVELAALRRLTDPAAVEEADTRGLITLEPGVGGVQVRVAHPLYGEARRRGAPATKLRRLRGLVAAELAESAERDDIQVVVRRATLSLDSDLARDVDLLVRAARGAVWLADLPLADRLAEAAVRAGAGPEPNFVRAHALSWLGRGEEADAVLSEIDIDQLNDADRARFAFFRASNLLWALGDPARAKDVVDDAARATPSRAHSYIDAFLTVYWFAMDQPGRALQASTKLVLDDLPAVVGAEIAWALATIAADAGRTTAAVGTAEAGYVAATRSFDAPHMRFNIADSHVSALLLSGRIGDAADVAERVQQQARDLPGAAALLGAAVAGRAALGAGDVRSACVLLEKAAVGMSGTHPLGWGYRYRIPYAMALAVRGSTDEAAAALAALGKVQRPFRSLDYELSLARGWVAAGQGAVSQAIAVVLAAAQKAARQEQFAAEVMCLQVAAQFGDSSGAPRLRELEGIVEGPRAGVAARFAEALRDGDAPQLGRVSEDFERLGDLVAALDAAAHAALTYRRQGLRGSALGCSTRAAALANHCGASTLALRQAGEPLPFTDREREIVMLIGEGLSSREIAERLTLSARTVESHIYRAMSKTRTSSREELAALLPRPRAHTK</sequence>
<dbReference type="AlphaFoldDB" id="A0A1X2A5W9"/>
<dbReference type="Proteomes" id="UP000193285">
    <property type="component" value="Unassembled WGS sequence"/>
</dbReference>
<dbReference type="PRINTS" id="PR00038">
    <property type="entry name" value="HTHLUXR"/>
</dbReference>
<dbReference type="InterPro" id="IPR016032">
    <property type="entry name" value="Sig_transdc_resp-reg_C-effctor"/>
</dbReference>
<evidence type="ECO:0000313" key="6">
    <source>
        <dbReference type="Proteomes" id="UP000193285"/>
    </source>
</evidence>
<evidence type="ECO:0000313" key="5">
    <source>
        <dbReference type="EMBL" id="ORW41551.1"/>
    </source>
</evidence>
<dbReference type="Pfam" id="PF13191">
    <property type="entry name" value="AAA_16"/>
    <property type="match status" value="1"/>
</dbReference>
<dbReference type="GO" id="GO:0003677">
    <property type="term" value="F:DNA binding"/>
    <property type="evidence" value="ECO:0007669"/>
    <property type="project" value="UniProtKB-KW"/>
</dbReference>
<organism evidence="5 6">
    <name type="scientific">Mycobacterium paraense</name>
    <dbReference type="NCBI Taxonomy" id="767916"/>
    <lineage>
        <taxon>Bacteria</taxon>
        <taxon>Bacillati</taxon>
        <taxon>Actinomycetota</taxon>
        <taxon>Actinomycetes</taxon>
        <taxon>Mycobacteriales</taxon>
        <taxon>Mycobacteriaceae</taxon>
        <taxon>Mycobacterium</taxon>
        <taxon>Mycobacterium simiae complex</taxon>
    </lineage>
</organism>
<dbReference type="SUPFAM" id="SSF46894">
    <property type="entry name" value="C-terminal effector domain of the bipartite response regulators"/>
    <property type="match status" value="1"/>
</dbReference>
<evidence type="ECO:0000256" key="2">
    <source>
        <dbReference type="ARBA" id="ARBA00023125"/>
    </source>
</evidence>
<dbReference type="SMART" id="SM00421">
    <property type="entry name" value="HTH_LUXR"/>
    <property type="match status" value="1"/>
</dbReference>
<dbReference type="STRING" id="767916.AWB91_10910"/>
<proteinExistence type="predicted"/>
<dbReference type="SUPFAM" id="SSF52540">
    <property type="entry name" value="P-loop containing nucleoside triphosphate hydrolases"/>
    <property type="match status" value="1"/>
</dbReference>
<dbReference type="CDD" id="cd06170">
    <property type="entry name" value="LuxR_C_like"/>
    <property type="match status" value="1"/>
</dbReference>
<protein>
    <submittedName>
        <fullName evidence="5">Helix-turn-helix transcriptional regulator</fullName>
    </submittedName>
</protein>
<feature type="domain" description="HTH luxR-type" evidence="4">
    <location>
        <begin position="803"/>
        <end position="868"/>
    </location>
</feature>
<dbReference type="Pfam" id="PF00196">
    <property type="entry name" value="GerE"/>
    <property type="match status" value="1"/>
</dbReference>
<gene>
    <name evidence="5" type="ORF">AWB90_19770</name>
</gene>
<comment type="caution">
    <text evidence="5">The sequence shown here is derived from an EMBL/GenBank/DDBJ whole genome shotgun (WGS) entry which is preliminary data.</text>
</comment>
<keyword evidence="1" id="KW-0805">Transcription regulation</keyword>
<dbReference type="PROSITE" id="PS50043">
    <property type="entry name" value="HTH_LUXR_2"/>
    <property type="match status" value="1"/>
</dbReference>
<dbReference type="InterPro" id="IPR036388">
    <property type="entry name" value="WH-like_DNA-bd_sf"/>
</dbReference>
<dbReference type="PANTHER" id="PTHR44688">
    <property type="entry name" value="DNA-BINDING TRANSCRIPTIONAL ACTIVATOR DEVR_DOSR"/>
    <property type="match status" value="1"/>
</dbReference>
<dbReference type="PANTHER" id="PTHR44688:SF16">
    <property type="entry name" value="DNA-BINDING TRANSCRIPTIONAL ACTIVATOR DEVR_DOSR"/>
    <property type="match status" value="1"/>
</dbReference>
<keyword evidence="2" id="KW-0238">DNA-binding</keyword>
<name>A0A1X2A5W9_9MYCO</name>